<organism evidence="1 2">
    <name type="scientific">Azospira inquinata</name>
    <dbReference type="NCBI Taxonomy" id="2785627"/>
    <lineage>
        <taxon>Bacteria</taxon>
        <taxon>Pseudomonadati</taxon>
        <taxon>Pseudomonadota</taxon>
        <taxon>Betaproteobacteria</taxon>
        <taxon>Rhodocyclales</taxon>
        <taxon>Rhodocyclaceae</taxon>
        <taxon>Azospira</taxon>
    </lineage>
</organism>
<accession>A0A975SMV2</accession>
<dbReference type="Proteomes" id="UP000683428">
    <property type="component" value="Chromosome"/>
</dbReference>
<proteinExistence type="predicted"/>
<dbReference type="KEGG" id="aiq:Azoinq_01235"/>
<evidence type="ECO:0000313" key="2">
    <source>
        <dbReference type="Proteomes" id="UP000683428"/>
    </source>
</evidence>
<gene>
    <name evidence="1" type="ORF">Azoinq_01235</name>
</gene>
<dbReference type="AlphaFoldDB" id="A0A975SMV2"/>
<keyword evidence="2" id="KW-1185">Reference proteome</keyword>
<reference evidence="1" key="1">
    <citation type="submission" date="2020-11" db="EMBL/GenBank/DDBJ databases">
        <title>Azospira inquinata sp. nov.</title>
        <authorList>
            <person name="Moe W.M."/>
            <person name="Mikes M.C."/>
        </authorList>
    </citation>
    <scope>NUCLEOTIDE SEQUENCE</scope>
    <source>
        <strain evidence="1">Azo-3</strain>
    </source>
</reference>
<dbReference type="EMBL" id="CP064782">
    <property type="protein sequence ID" value="QWT49273.1"/>
    <property type="molecule type" value="Genomic_DNA"/>
</dbReference>
<dbReference type="RefSeq" id="WP_216127688.1">
    <property type="nucleotide sequence ID" value="NZ_CP064782.1"/>
</dbReference>
<name>A0A975SMV2_9RHOO</name>
<sequence length="146" mass="15759">MTTSTPTESLRAGVAVLLPVLAPHGFKFKEGATGASSGGTFASGRFELEDRLLEFHFRHALGLVSYRIGTAEIDHENYLRFAGHWSSHKYPNFGGTPEESFSALASDLLAFFADFLSVTGEQFNAVAAAHAANPTRFKGFASLCKK</sequence>
<evidence type="ECO:0000313" key="1">
    <source>
        <dbReference type="EMBL" id="QWT49273.1"/>
    </source>
</evidence>
<protein>
    <submittedName>
        <fullName evidence="1">Uncharacterized protein</fullName>
    </submittedName>
</protein>